<evidence type="ECO:0000313" key="2">
    <source>
        <dbReference type="EMBL" id="RVU96556.1"/>
    </source>
</evidence>
<evidence type="ECO:0000313" key="3">
    <source>
        <dbReference type="Proteomes" id="UP000288388"/>
    </source>
</evidence>
<name>A0A437USN7_ENTAV</name>
<feature type="compositionally biased region" description="Polar residues" evidence="1">
    <location>
        <begin position="83"/>
        <end position="95"/>
    </location>
</feature>
<evidence type="ECO:0000256" key="1">
    <source>
        <dbReference type="SAM" id="MobiDB-lite"/>
    </source>
</evidence>
<dbReference type="AlphaFoldDB" id="A0A437USN7"/>
<protein>
    <submittedName>
        <fullName evidence="2">DUF2922 family protein</fullName>
    </submittedName>
</protein>
<comment type="caution">
    <text evidence="2">The sequence shown here is derived from an EMBL/GenBank/DDBJ whole genome shotgun (WGS) entry which is preliminary data.</text>
</comment>
<dbReference type="EMBL" id="RYZS01000001">
    <property type="protein sequence ID" value="RVU96556.1"/>
    <property type="molecule type" value="Genomic_DNA"/>
</dbReference>
<sequence length="227" mass="25712">MQTTYTLAAEFGKSDGKSHRLRIKDIDLSKSAEEIKASLTKLTKLKLFEKNGVELFQEVRHAKIIKKTERTIFNDGKAAKKSAQPQSQTDQTAAVQTMEEPIKQAKTPDNNREIPETIRIPEDLIITEEWPQPNRFVQTIELPSGYHSWDLNESQAFMLINACFPAGIEPLTIEADDQSVPAKLIVTGKRTEEAPQEAIVAAVNKKSPPAKPKKKRKRLLERIRKRE</sequence>
<accession>A0A437USN7</accession>
<feature type="region of interest" description="Disordered" evidence="1">
    <location>
        <begin position="203"/>
        <end position="227"/>
    </location>
</feature>
<dbReference type="RefSeq" id="WP_127979735.1">
    <property type="nucleotide sequence ID" value="NZ_JBBJUN010000001.1"/>
</dbReference>
<dbReference type="InterPro" id="IPR021321">
    <property type="entry name" value="DUF2922"/>
</dbReference>
<gene>
    <name evidence="2" type="ORF">EK398_09430</name>
</gene>
<reference evidence="2 3" key="1">
    <citation type="submission" date="2018-12" db="EMBL/GenBank/DDBJ databases">
        <title>A novel vanA-carrying plasmid in a clinical isolate of Enterococcus avium.</title>
        <authorList>
            <person name="Bernasconi O.J."/>
            <person name="Luzzaro F."/>
            <person name="Endimiani A."/>
        </authorList>
    </citation>
    <scope>NUCLEOTIDE SEQUENCE [LARGE SCALE GENOMIC DNA]</scope>
    <source>
        <strain evidence="2 3">LC0559/18</strain>
    </source>
</reference>
<organism evidence="2 3">
    <name type="scientific">Enterococcus avium</name>
    <name type="common">Streptococcus avium</name>
    <dbReference type="NCBI Taxonomy" id="33945"/>
    <lineage>
        <taxon>Bacteria</taxon>
        <taxon>Bacillati</taxon>
        <taxon>Bacillota</taxon>
        <taxon>Bacilli</taxon>
        <taxon>Lactobacillales</taxon>
        <taxon>Enterococcaceae</taxon>
        <taxon>Enterococcus</taxon>
    </lineage>
</organism>
<dbReference type="Proteomes" id="UP000288388">
    <property type="component" value="Unassembled WGS sequence"/>
</dbReference>
<dbReference type="Pfam" id="PF11148">
    <property type="entry name" value="DUF2922"/>
    <property type="match status" value="1"/>
</dbReference>
<proteinExistence type="predicted"/>
<feature type="region of interest" description="Disordered" evidence="1">
    <location>
        <begin position="76"/>
        <end position="110"/>
    </location>
</feature>